<sequence length="156" mass="18220">MNTSHILPGYSFKLSTKKRFNKKQLHFFRNGFPVKLDPNLHISADELKNIADVTYDPILTYGTLKKPSVDMFIPNYVKYNGMRLIFKGYIIPHDDTSHSFKEFNDVEEKSIHPDLADETRREIFLVYYLEDDTVKINEKCPDTAHYGKISTRNISI</sequence>
<dbReference type="AlphaFoldDB" id="A0A3Q0IWT4"/>
<dbReference type="PaxDb" id="121845-A0A3Q0IWT4"/>
<dbReference type="KEGG" id="dci:113468179"/>
<evidence type="ECO:0000313" key="1">
    <source>
        <dbReference type="Proteomes" id="UP000079169"/>
    </source>
</evidence>
<name>A0A3Q0IWT4_DIACI</name>
<dbReference type="STRING" id="121845.A0A3Q0IWT4"/>
<dbReference type="RefSeq" id="XP_026680716.1">
    <property type="nucleotide sequence ID" value="XM_026824915.1"/>
</dbReference>
<dbReference type="GeneID" id="113468179"/>
<organism evidence="1 2">
    <name type="scientific">Diaphorina citri</name>
    <name type="common">Asian citrus psyllid</name>
    <dbReference type="NCBI Taxonomy" id="121845"/>
    <lineage>
        <taxon>Eukaryota</taxon>
        <taxon>Metazoa</taxon>
        <taxon>Ecdysozoa</taxon>
        <taxon>Arthropoda</taxon>
        <taxon>Hexapoda</taxon>
        <taxon>Insecta</taxon>
        <taxon>Pterygota</taxon>
        <taxon>Neoptera</taxon>
        <taxon>Paraneoptera</taxon>
        <taxon>Hemiptera</taxon>
        <taxon>Sternorrhyncha</taxon>
        <taxon>Psylloidea</taxon>
        <taxon>Psyllidae</taxon>
        <taxon>Diaphorininae</taxon>
        <taxon>Diaphorina</taxon>
    </lineage>
</organism>
<evidence type="ECO:0000313" key="2">
    <source>
        <dbReference type="RefSeq" id="XP_026680716.1"/>
    </source>
</evidence>
<reference evidence="2" key="1">
    <citation type="submission" date="2025-08" db="UniProtKB">
        <authorList>
            <consortium name="RefSeq"/>
        </authorList>
    </citation>
    <scope>IDENTIFICATION</scope>
</reference>
<gene>
    <name evidence="2" type="primary">LOC113468179</name>
</gene>
<accession>A0A3Q0IWT4</accession>
<keyword evidence="1" id="KW-1185">Reference proteome</keyword>
<protein>
    <submittedName>
        <fullName evidence="2">EF-hand domain-containing protein 1-like</fullName>
    </submittedName>
</protein>
<proteinExistence type="predicted"/>
<dbReference type="Proteomes" id="UP000079169">
    <property type="component" value="Unplaced"/>
</dbReference>